<dbReference type="Proteomes" id="UP000036902">
    <property type="component" value="Chromosome"/>
</dbReference>
<keyword evidence="5" id="KW-1185">Reference proteome</keyword>
<dbReference type="GO" id="GO:0000160">
    <property type="term" value="P:phosphorelay signal transduction system"/>
    <property type="evidence" value="ECO:0007669"/>
    <property type="project" value="InterPro"/>
</dbReference>
<dbReference type="Gene3D" id="3.40.50.2300">
    <property type="match status" value="1"/>
</dbReference>
<dbReference type="SMART" id="SM00448">
    <property type="entry name" value="REC"/>
    <property type="match status" value="1"/>
</dbReference>
<dbReference type="InterPro" id="IPR001789">
    <property type="entry name" value="Sig_transdc_resp-reg_receiver"/>
</dbReference>
<dbReference type="STRING" id="1134435.AC731_000370"/>
<dbReference type="PANTHER" id="PTHR44591">
    <property type="entry name" value="STRESS RESPONSE REGULATOR PROTEIN 1"/>
    <property type="match status" value="1"/>
</dbReference>
<dbReference type="KEGG" id="thu:AC731_000370"/>
<dbReference type="GO" id="GO:0016301">
    <property type="term" value="F:kinase activity"/>
    <property type="evidence" value="ECO:0007669"/>
    <property type="project" value="UniProtKB-KW"/>
</dbReference>
<evidence type="ECO:0000256" key="1">
    <source>
        <dbReference type="ARBA" id="ARBA00022553"/>
    </source>
</evidence>
<gene>
    <name evidence="4" type="ORF">AC731_000370</name>
</gene>
<dbReference type="PROSITE" id="PS50110">
    <property type="entry name" value="RESPONSE_REGULATORY"/>
    <property type="match status" value="1"/>
</dbReference>
<dbReference type="EMBL" id="CP014646">
    <property type="protein sequence ID" value="AMO35544.1"/>
    <property type="molecule type" value="Genomic_DNA"/>
</dbReference>
<keyword evidence="4" id="KW-0418">Kinase</keyword>
<evidence type="ECO:0000313" key="5">
    <source>
        <dbReference type="Proteomes" id="UP000036902"/>
    </source>
</evidence>
<protein>
    <submittedName>
        <fullName evidence="4">Two-component system sensor histidine kinase/response regulator</fullName>
    </submittedName>
</protein>
<dbReference type="InterPro" id="IPR050595">
    <property type="entry name" value="Bact_response_regulator"/>
</dbReference>
<evidence type="ECO:0000256" key="2">
    <source>
        <dbReference type="PROSITE-ProRule" id="PRU00169"/>
    </source>
</evidence>
<name>A0A140ICR9_9RHOO</name>
<accession>A0A140ICR9</accession>
<dbReference type="SUPFAM" id="SSF52172">
    <property type="entry name" value="CheY-like"/>
    <property type="match status" value="1"/>
</dbReference>
<feature type="domain" description="Response regulatory" evidence="3">
    <location>
        <begin position="3"/>
        <end position="120"/>
    </location>
</feature>
<dbReference type="AlphaFoldDB" id="A0A140ICR9"/>
<dbReference type="Pfam" id="PF00072">
    <property type="entry name" value="Response_reg"/>
    <property type="match status" value="1"/>
</dbReference>
<organism evidence="4 5">
    <name type="scientific">Thauera humireducens</name>
    <dbReference type="NCBI Taxonomy" id="1134435"/>
    <lineage>
        <taxon>Bacteria</taxon>
        <taxon>Pseudomonadati</taxon>
        <taxon>Pseudomonadota</taxon>
        <taxon>Betaproteobacteria</taxon>
        <taxon>Rhodocyclales</taxon>
        <taxon>Zoogloeaceae</taxon>
        <taxon>Thauera</taxon>
    </lineage>
</organism>
<evidence type="ECO:0000313" key="4">
    <source>
        <dbReference type="EMBL" id="AMO35544.1"/>
    </source>
</evidence>
<keyword evidence="1 2" id="KW-0597">Phosphoprotein</keyword>
<proteinExistence type="predicted"/>
<dbReference type="PANTHER" id="PTHR44591:SF25">
    <property type="entry name" value="CHEMOTAXIS TWO-COMPONENT RESPONSE REGULATOR"/>
    <property type="match status" value="1"/>
</dbReference>
<reference evidence="5" key="1">
    <citation type="submission" date="2016-03" db="EMBL/GenBank/DDBJ databases">
        <authorList>
            <person name="Ma C."/>
            <person name="Zhou S."/>
            <person name="Yang G."/>
        </authorList>
    </citation>
    <scope>NUCLEOTIDE SEQUENCE [LARGE SCALE GENOMIC DNA]</scope>
    <source>
        <strain evidence="5">SgZ-1</strain>
    </source>
</reference>
<dbReference type="RefSeq" id="WP_004264708.1">
    <property type="nucleotide sequence ID" value="NZ_CP014646.1"/>
</dbReference>
<sequence length="121" mass="13139">MKTIFLVDDSATILLSISGILSKAGYAVEKAPSALDALKKFQAGVKVDLLITDLNMPGMNGIEFIKEVRKLPNYRFMPILFLTTESQQSKKAEAKAAGASGWIVKPASADELLNTIKLVIR</sequence>
<evidence type="ECO:0000259" key="3">
    <source>
        <dbReference type="PROSITE" id="PS50110"/>
    </source>
</evidence>
<keyword evidence="4" id="KW-0808">Transferase</keyword>
<feature type="modified residue" description="4-aspartylphosphate" evidence="2">
    <location>
        <position position="53"/>
    </location>
</feature>
<dbReference type="InterPro" id="IPR011006">
    <property type="entry name" value="CheY-like_superfamily"/>
</dbReference>